<evidence type="ECO:0000256" key="17">
    <source>
        <dbReference type="ARBA" id="ARBA00023136"/>
    </source>
</evidence>
<evidence type="ECO:0000256" key="8">
    <source>
        <dbReference type="ARBA" id="ARBA00022490"/>
    </source>
</evidence>
<dbReference type="FunFam" id="3.30.565.10:FF:000010">
    <property type="entry name" value="Sensor histidine kinase RcsC"/>
    <property type="match status" value="1"/>
</dbReference>
<evidence type="ECO:0000256" key="4">
    <source>
        <dbReference type="ARBA" id="ARBA00006402"/>
    </source>
</evidence>
<dbReference type="EMBL" id="LGTC01000001">
    <property type="protein sequence ID" value="KNY25950.1"/>
    <property type="molecule type" value="Genomic_DNA"/>
</dbReference>
<dbReference type="PANTHER" id="PTHR45339:SF1">
    <property type="entry name" value="HYBRID SIGNAL TRANSDUCTION HISTIDINE KINASE J"/>
    <property type="match status" value="1"/>
</dbReference>
<evidence type="ECO:0000259" key="25">
    <source>
        <dbReference type="PROSITE" id="PS50110"/>
    </source>
</evidence>
<dbReference type="SMART" id="SM00387">
    <property type="entry name" value="HATPase_c"/>
    <property type="match status" value="1"/>
</dbReference>
<feature type="coiled-coil region" evidence="23">
    <location>
        <begin position="893"/>
        <end position="923"/>
    </location>
</feature>
<dbReference type="PATRIC" id="fig|398512.5.peg.1254"/>
<feature type="domain" description="PAC" evidence="27">
    <location>
        <begin position="228"/>
        <end position="279"/>
    </location>
</feature>
<feature type="domain" description="Response regulatory" evidence="25">
    <location>
        <begin position="1173"/>
        <end position="1293"/>
    </location>
</feature>
<evidence type="ECO:0000313" key="28">
    <source>
        <dbReference type="EMBL" id="KNY25950.1"/>
    </source>
</evidence>
<evidence type="ECO:0000313" key="29">
    <source>
        <dbReference type="Proteomes" id="UP000036923"/>
    </source>
</evidence>
<evidence type="ECO:0000256" key="16">
    <source>
        <dbReference type="ARBA" id="ARBA00023012"/>
    </source>
</evidence>
<dbReference type="Pfam" id="PF08448">
    <property type="entry name" value="PAS_4"/>
    <property type="match status" value="1"/>
</dbReference>
<keyword evidence="14" id="KW-0067">ATP-binding</keyword>
<feature type="domain" description="PAS" evidence="26">
    <location>
        <begin position="406"/>
        <end position="475"/>
    </location>
</feature>
<keyword evidence="9 22" id="KW-0597">Phosphoprotein</keyword>
<evidence type="ECO:0000256" key="12">
    <source>
        <dbReference type="ARBA" id="ARBA00022741"/>
    </source>
</evidence>
<dbReference type="PROSITE" id="PS50112">
    <property type="entry name" value="PAS"/>
    <property type="match status" value="4"/>
</dbReference>
<feature type="domain" description="PAC" evidence="27">
    <location>
        <begin position="594"/>
        <end position="646"/>
    </location>
</feature>
<evidence type="ECO:0000256" key="23">
    <source>
        <dbReference type="SAM" id="Coils"/>
    </source>
</evidence>
<dbReference type="Gene3D" id="3.40.50.2300">
    <property type="match status" value="1"/>
</dbReference>
<feature type="domain" description="PAS" evidence="26">
    <location>
        <begin position="647"/>
        <end position="696"/>
    </location>
</feature>
<evidence type="ECO:0000259" key="24">
    <source>
        <dbReference type="PROSITE" id="PS50109"/>
    </source>
</evidence>
<dbReference type="GO" id="GO:0000155">
    <property type="term" value="F:phosphorelay sensor kinase activity"/>
    <property type="evidence" value="ECO:0007669"/>
    <property type="project" value="InterPro"/>
</dbReference>
<evidence type="ECO:0000256" key="20">
    <source>
        <dbReference type="ARBA" id="ARBA00068150"/>
    </source>
</evidence>
<comment type="similarity">
    <text evidence="4">In the N-terminal section; belongs to the phytochrome family.</text>
</comment>
<feature type="modified residue" description="4-aspartylphosphate" evidence="22">
    <location>
        <position position="1222"/>
    </location>
</feature>
<dbReference type="FunFam" id="3.30.450.20:FF:000099">
    <property type="entry name" value="Sensory box sensor histidine kinase"/>
    <property type="match status" value="1"/>
</dbReference>
<dbReference type="SMART" id="SM00091">
    <property type="entry name" value="PAS"/>
    <property type="match status" value="7"/>
</dbReference>
<dbReference type="STRING" id="398512.Bccel_1210"/>
<dbReference type="PRINTS" id="PR00344">
    <property type="entry name" value="BCTRLSENSOR"/>
</dbReference>
<feature type="domain" description="PAS" evidence="26">
    <location>
        <begin position="12"/>
        <end position="85"/>
    </location>
</feature>
<dbReference type="InterPro" id="IPR000700">
    <property type="entry name" value="PAS-assoc_C"/>
</dbReference>
<evidence type="ECO:0000256" key="11">
    <source>
        <dbReference type="ARBA" id="ARBA00022692"/>
    </source>
</evidence>
<evidence type="ECO:0000256" key="3">
    <source>
        <dbReference type="ARBA" id="ARBA00004651"/>
    </source>
</evidence>
<evidence type="ECO:0000256" key="21">
    <source>
        <dbReference type="ARBA" id="ARBA00074306"/>
    </source>
</evidence>
<feature type="domain" description="PAC" evidence="27">
    <location>
        <begin position="478"/>
        <end position="530"/>
    </location>
</feature>
<sequence>MIIMEFKPQNTNCSQMADALFSIGDGVITTDLHGKITYMNPSAEKLTGWVYHEACGMGFCEVFRLINAATNEPMESPIDTVLKKGATIGLQNQSAIRTVNGNLNYVSASCSPIISDDGTVGVIVVFREITQIKRMEEKLRVERNNFKTIFESTPVGKVILDKQLTIKQINKAYLKRLGKESGVEGKTFGDGVGCPNSLEYGCGNGPECSSCAVRINSEKVFESGESIIALNHKFIVNTTGEIFWFKLDFVPIEIDEEACILLVVEDITEQKKNEEKLLKSNDYLNSILDGFPALLWRDEANKECEYVNKAWCQFTGEPYKEALKGRLERHIHHDDVERCKENYDICVENRIPYQIEYRLKRHDGIYRWVMDTGKPFYDLDGNYQGYIGVIQDITERKEYEETLADMSKFYFRIFEDFPIILWKTDKEGNITYIDNKWTKILGRPEEGRGYGWLNFIHPDDRERNLKIQKAAFAENKVFDMEFRYISSSGEYRWAHSYNRPFYNHNNEFEGYIGMGIDIQDRKIAEMGRNLYELLSKISGEIILFIDKNGNIINANQAAIKSYGYTLDELCSMNISDLRVNSEFFESQFEEASTRGISFETEHRCKDGSIFPVEVSSQGMDIDEKKIVVSIIRNISERKKVEEALRKSEEKYKHLFNSAADTVFLQAFNGDSDKNIRFIEVNDAACKSLGYTREELLCMNALDIIAQNYQNLAQDYLKVIQNQSHITVESMHVSKDGVEIPVEVSIHSFELDGEKVLLSVARDITERKKAESLIIESEKRYHSLFMNMDSGFIYCKPIFQPNGKADDFEFIEVNKAYEAIMGKSKEELVGKRLSEIFPEFMRFYLDRIACWGEIALTQKGRIETEYFSNLCSKWLTVATYSPENGYFACIITDITDEKRAKLQLKKAKEEAEYEREIAETANKTKSEFLANMSHEIRTPINGIMGMLELTMLTELNKSQKENLITAKGCAMSLLRIINDILDFSKMEAGKLTIEKIDFDIKNLLDEITKAHSVRANEKGLELLYAFSSNIPPYLVGDPNRLQQVLNNLISNAIKFTDNGDVSIEVRKKSISDDYIELQFSVTDTGIGISPEGMERLFKSFSQVDSSYTRRYGGTGLGLVISRQLVEMMSGKIWVESEAGKGSTFYFTLPFRVGSKPYEKPIISSDEKRCAKKLNILIVEDDEVNRFVLSNMLNEKGYTVDIACNGLEALKAYKESRYDLILMDIQMPEMDGVEATKHIRQLEIEAGNQRNIPIIALTAYALHGDREKFLALGMDEYISKPIVMEEMYVTIDKVMDQRDKNIETEIEVRISDDGKLIKTKNNEPAAACNDVLLEQIEKKIEEFEDVIISNDLSAIENHANKLKNLFNRIDADDLKSTAFRIELFARRGDLKEAIKYSTQIQREFETFKKSLL</sequence>
<accession>A0A0L6JJN4</accession>
<evidence type="ECO:0000256" key="19">
    <source>
        <dbReference type="ARBA" id="ARBA00064003"/>
    </source>
</evidence>
<dbReference type="Pfam" id="PF08447">
    <property type="entry name" value="PAS_3"/>
    <property type="match status" value="2"/>
</dbReference>
<dbReference type="eggNOG" id="COG4251">
    <property type="taxonomic scope" value="Bacteria"/>
</dbReference>
<feature type="domain" description="PAC" evidence="27">
    <location>
        <begin position="90"/>
        <end position="141"/>
    </location>
</feature>
<evidence type="ECO:0000259" key="27">
    <source>
        <dbReference type="PROSITE" id="PS50113"/>
    </source>
</evidence>
<dbReference type="SMART" id="SM00388">
    <property type="entry name" value="HisKA"/>
    <property type="match status" value="1"/>
</dbReference>
<dbReference type="InterPro" id="IPR004358">
    <property type="entry name" value="Sig_transdc_His_kin-like_C"/>
</dbReference>
<dbReference type="InterPro" id="IPR035965">
    <property type="entry name" value="PAS-like_dom_sf"/>
</dbReference>
<gene>
    <name evidence="28" type="ORF">Bccel_1210</name>
</gene>
<dbReference type="InterPro" id="IPR036097">
    <property type="entry name" value="HisK_dim/P_sf"/>
</dbReference>
<dbReference type="InterPro" id="IPR013655">
    <property type="entry name" value="PAS_fold_3"/>
</dbReference>
<evidence type="ECO:0000256" key="7">
    <source>
        <dbReference type="ARBA" id="ARBA00022475"/>
    </source>
</evidence>
<dbReference type="eggNOG" id="COG5002">
    <property type="taxonomic scope" value="Bacteria"/>
</dbReference>
<evidence type="ECO:0000256" key="6">
    <source>
        <dbReference type="ARBA" id="ARBA00018672"/>
    </source>
</evidence>
<keyword evidence="16" id="KW-0902">Two-component regulatory system</keyword>
<dbReference type="PROSITE" id="PS50110">
    <property type="entry name" value="RESPONSE_REGULATORY"/>
    <property type="match status" value="1"/>
</dbReference>
<proteinExistence type="inferred from homology"/>
<keyword evidence="15" id="KW-1133">Transmembrane helix</keyword>
<dbReference type="Pfam" id="PF00072">
    <property type="entry name" value="Response_reg"/>
    <property type="match status" value="1"/>
</dbReference>
<dbReference type="SMART" id="SM00086">
    <property type="entry name" value="PAC"/>
    <property type="match status" value="6"/>
</dbReference>
<keyword evidence="23" id="KW-0175">Coiled coil</keyword>
<dbReference type="InterPro" id="IPR000014">
    <property type="entry name" value="PAS"/>
</dbReference>
<dbReference type="PROSITE" id="PS50113">
    <property type="entry name" value="PAC"/>
    <property type="match status" value="6"/>
</dbReference>
<dbReference type="SUPFAM" id="SSF52172">
    <property type="entry name" value="CheY-like"/>
    <property type="match status" value="1"/>
</dbReference>
<evidence type="ECO:0000256" key="15">
    <source>
        <dbReference type="ARBA" id="ARBA00022989"/>
    </source>
</evidence>
<keyword evidence="7" id="KW-1003">Cell membrane</keyword>
<dbReference type="InterPro" id="IPR003661">
    <property type="entry name" value="HisK_dim/P_dom"/>
</dbReference>
<evidence type="ECO:0000256" key="2">
    <source>
        <dbReference type="ARBA" id="ARBA00004496"/>
    </source>
</evidence>
<dbReference type="InterPro" id="IPR001789">
    <property type="entry name" value="Sig_transdc_resp-reg_receiver"/>
</dbReference>
<evidence type="ECO:0000259" key="26">
    <source>
        <dbReference type="PROSITE" id="PS50112"/>
    </source>
</evidence>
<evidence type="ECO:0000256" key="13">
    <source>
        <dbReference type="ARBA" id="ARBA00022777"/>
    </source>
</evidence>
<comment type="subcellular location">
    <subcellularLocation>
        <location evidence="3">Cell membrane</location>
        <topology evidence="3">Multi-pass membrane protein</topology>
    </subcellularLocation>
    <subcellularLocation>
        <location evidence="2">Cytoplasm</location>
    </subcellularLocation>
</comment>
<comment type="catalytic activity">
    <reaction evidence="1">
        <text>ATP + protein L-histidine = ADP + protein N-phospho-L-histidine.</text>
        <dbReference type="EC" id="2.7.13.3"/>
    </reaction>
</comment>
<evidence type="ECO:0000256" key="18">
    <source>
        <dbReference type="ARBA" id="ARBA00024867"/>
    </source>
</evidence>
<keyword evidence="12" id="KW-0547">Nucleotide-binding</keyword>
<comment type="subunit">
    <text evidence="19">At low DSF concentrations, interacts with RpfF.</text>
</comment>
<keyword evidence="11" id="KW-0812">Transmembrane</keyword>
<dbReference type="CDD" id="cd17546">
    <property type="entry name" value="REC_hyHK_CKI1_RcsC-like"/>
    <property type="match status" value="1"/>
</dbReference>
<keyword evidence="10" id="KW-0808">Transferase</keyword>
<keyword evidence="29" id="KW-1185">Reference proteome</keyword>
<dbReference type="GO" id="GO:0032991">
    <property type="term" value="C:protein-containing complex"/>
    <property type="evidence" value="ECO:0007669"/>
    <property type="project" value="UniProtKB-ARBA"/>
</dbReference>
<dbReference type="EC" id="2.7.13.3" evidence="5"/>
<feature type="domain" description="PAC" evidence="27">
    <location>
        <begin position="353"/>
        <end position="405"/>
    </location>
</feature>
<comment type="function">
    <text evidence="18">May play the central regulatory role in sporulation. It may be an element of the effector pathway responsible for the activation of sporulation genes in response to nutritional stress. Spo0A may act in concert with spo0H (a sigma factor) to control the expression of some genes that are critical to the sporulation process.</text>
</comment>
<dbReference type="FunFam" id="1.10.287.130:FF:000002">
    <property type="entry name" value="Two-component osmosensing histidine kinase"/>
    <property type="match status" value="1"/>
</dbReference>
<dbReference type="SUPFAM" id="SSF55874">
    <property type="entry name" value="ATPase domain of HSP90 chaperone/DNA topoisomerase II/histidine kinase"/>
    <property type="match status" value="1"/>
</dbReference>
<name>A0A0L6JJN4_9FIRM</name>
<dbReference type="Gene3D" id="1.20.120.160">
    <property type="entry name" value="HPT domain"/>
    <property type="match status" value="1"/>
</dbReference>
<dbReference type="InterPro" id="IPR005467">
    <property type="entry name" value="His_kinase_dom"/>
</dbReference>
<evidence type="ECO:0000256" key="5">
    <source>
        <dbReference type="ARBA" id="ARBA00012438"/>
    </source>
</evidence>
<evidence type="ECO:0000256" key="22">
    <source>
        <dbReference type="PROSITE-ProRule" id="PRU00169"/>
    </source>
</evidence>
<dbReference type="InterPro" id="IPR036890">
    <property type="entry name" value="HATPase_C_sf"/>
</dbReference>
<dbReference type="PANTHER" id="PTHR45339">
    <property type="entry name" value="HYBRID SIGNAL TRANSDUCTION HISTIDINE KINASE J"/>
    <property type="match status" value="1"/>
</dbReference>
<organism evidence="28 29">
    <name type="scientific">Pseudobacteroides cellulosolvens ATCC 35603 = DSM 2933</name>
    <dbReference type="NCBI Taxonomy" id="398512"/>
    <lineage>
        <taxon>Bacteria</taxon>
        <taxon>Bacillati</taxon>
        <taxon>Bacillota</taxon>
        <taxon>Clostridia</taxon>
        <taxon>Eubacteriales</taxon>
        <taxon>Oscillospiraceae</taxon>
        <taxon>Pseudobacteroides</taxon>
    </lineage>
</organism>
<dbReference type="SMART" id="SM00448">
    <property type="entry name" value="REC"/>
    <property type="match status" value="1"/>
</dbReference>
<evidence type="ECO:0000256" key="9">
    <source>
        <dbReference type="ARBA" id="ARBA00022553"/>
    </source>
</evidence>
<dbReference type="SUPFAM" id="SSF47384">
    <property type="entry name" value="Homodimeric domain of signal transducing histidine kinase"/>
    <property type="match status" value="1"/>
</dbReference>
<keyword evidence="8" id="KW-0963">Cytoplasm</keyword>
<dbReference type="GO" id="GO:0005737">
    <property type="term" value="C:cytoplasm"/>
    <property type="evidence" value="ECO:0007669"/>
    <property type="project" value="UniProtKB-SubCell"/>
</dbReference>
<dbReference type="InterPro" id="IPR001610">
    <property type="entry name" value="PAC"/>
</dbReference>
<dbReference type="Gene3D" id="3.30.565.10">
    <property type="entry name" value="Histidine kinase-like ATPase, C-terminal domain"/>
    <property type="match status" value="1"/>
</dbReference>
<dbReference type="InterPro" id="IPR013656">
    <property type="entry name" value="PAS_4"/>
</dbReference>
<dbReference type="Proteomes" id="UP000036923">
    <property type="component" value="Unassembled WGS sequence"/>
</dbReference>
<reference evidence="29" key="1">
    <citation type="submission" date="2015-07" db="EMBL/GenBank/DDBJ databases">
        <title>Near-Complete Genome Sequence of the Cellulolytic Bacterium Bacteroides (Pseudobacteroides) cellulosolvens ATCC 35603.</title>
        <authorList>
            <person name="Dassa B."/>
            <person name="Utturkar S.M."/>
            <person name="Klingeman D.M."/>
            <person name="Hurt R.A."/>
            <person name="Keller M."/>
            <person name="Xu J."/>
            <person name="Reddy Y.H.K."/>
            <person name="Borovok I."/>
            <person name="Grinberg I.R."/>
            <person name="Lamed R."/>
            <person name="Zhivin O."/>
            <person name="Bayer E.A."/>
            <person name="Brown S.D."/>
        </authorList>
    </citation>
    <scope>NUCLEOTIDE SEQUENCE [LARGE SCALE GENOMIC DNA]</scope>
    <source>
        <strain evidence="29">DSM 2933</strain>
    </source>
</reference>
<dbReference type="InterPro" id="IPR011006">
    <property type="entry name" value="CheY-like_superfamily"/>
</dbReference>
<dbReference type="CDD" id="cd00130">
    <property type="entry name" value="PAS"/>
    <property type="match status" value="5"/>
</dbReference>
<protein>
    <recommendedName>
        <fullName evidence="21">Circadian input-output histidine kinase CikA</fullName>
        <ecNumber evidence="5">2.7.13.3</ecNumber>
    </recommendedName>
    <alternativeName>
        <fullName evidence="20">Sensory/regulatory protein RpfC</fullName>
    </alternativeName>
    <alternativeName>
        <fullName evidence="6">Stage 0 sporulation protein A homolog</fullName>
    </alternativeName>
</protein>
<dbReference type="Pfam" id="PF13426">
    <property type="entry name" value="PAS_9"/>
    <property type="match status" value="3"/>
</dbReference>
<dbReference type="CDD" id="cd00082">
    <property type="entry name" value="HisKA"/>
    <property type="match status" value="1"/>
</dbReference>
<dbReference type="CDD" id="cd16922">
    <property type="entry name" value="HATPase_EvgS-ArcB-TorS-like"/>
    <property type="match status" value="1"/>
</dbReference>
<dbReference type="Gene3D" id="1.10.287.130">
    <property type="match status" value="1"/>
</dbReference>
<evidence type="ECO:0000256" key="14">
    <source>
        <dbReference type="ARBA" id="ARBA00022840"/>
    </source>
</evidence>
<feature type="domain" description="PAS" evidence="26">
    <location>
        <begin position="542"/>
        <end position="569"/>
    </location>
</feature>
<feature type="domain" description="Histidine kinase" evidence="24">
    <location>
        <begin position="930"/>
        <end position="1151"/>
    </location>
</feature>
<dbReference type="NCBIfam" id="TIGR00229">
    <property type="entry name" value="sensory_box"/>
    <property type="match status" value="6"/>
</dbReference>
<dbReference type="GO" id="GO:0005886">
    <property type="term" value="C:plasma membrane"/>
    <property type="evidence" value="ECO:0007669"/>
    <property type="project" value="UniProtKB-SubCell"/>
</dbReference>
<evidence type="ECO:0000256" key="1">
    <source>
        <dbReference type="ARBA" id="ARBA00000085"/>
    </source>
</evidence>
<dbReference type="SUPFAM" id="SSF55785">
    <property type="entry name" value="PYP-like sensor domain (PAS domain)"/>
    <property type="match status" value="7"/>
</dbReference>
<keyword evidence="17" id="KW-0472">Membrane</keyword>
<evidence type="ECO:0000256" key="10">
    <source>
        <dbReference type="ARBA" id="ARBA00022679"/>
    </source>
</evidence>
<dbReference type="Pfam" id="PF13188">
    <property type="entry name" value="PAS_8"/>
    <property type="match status" value="1"/>
</dbReference>
<dbReference type="PROSITE" id="PS50109">
    <property type="entry name" value="HIS_KIN"/>
    <property type="match status" value="1"/>
</dbReference>
<dbReference type="InterPro" id="IPR036641">
    <property type="entry name" value="HPT_dom_sf"/>
</dbReference>
<comment type="caution">
    <text evidence="28">The sequence shown here is derived from an EMBL/GenBank/DDBJ whole genome shotgun (WGS) entry which is preliminary data.</text>
</comment>
<dbReference type="InterPro" id="IPR003594">
    <property type="entry name" value="HATPase_dom"/>
</dbReference>
<dbReference type="Pfam" id="PF02518">
    <property type="entry name" value="HATPase_c"/>
    <property type="match status" value="1"/>
</dbReference>
<feature type="domain" description="PAC" evidence="27">
    <location>
        <begin position="725"/>
        <end position="775"/>
    </location>
</feature>
<dbReference type="SUPFAM" id="SSF47226">
    <property type="entry name" value="Histidine-containing phosphotransfer domain, HPT domain"/>
    <property type="match status" value="1"/>
</dbReference>
<dbReference type="GO" id="GO:0005524">
    <property type="term" value="F:ATP binding"/>
    <property type="evidence" value="ECO:0007669"/>
    <property type="project" value="UniProtKB-KW"/>
</dbReference>
<dbReference type="Gene3D" id="3.30.450.20">
    <property type="entry name" value="PAS domain"/>
    <property type="match status" value="7"/>
</dbReference>
<dbReference type="Pfam" id="PF00512">
    <property type="entry name" value="HisKA"/>
    <property type="match status" value="1"/>
</dbReference>
<keyword evidence="13 28" id="KW-0418">Kinase</keyword>